<reference evidence="4" key="1">
    <citation type="submission" date="2016-07" db="EMBL/GenBank/DDBJ databases">
        <authorList>
            <person name="Florea S."/>
            <person name="Webb J.S."/>
            <person name="Jaromczyk J."/>
            <person name="Schardl C.L."/>
        </authorList>
    </citation>
    <scope>NUCLEOTIDE SEQUENCE [LARGE SCALE GENOMIC DNA]</scope>
    <source>
        <strain evidence="4">IPB1</strain>
    </source>
</reference>
<dbReference type="EMBL" id="MAUJ01000003">
    <property type="protein sequence ID" value="OCQ21255.1"/>
    <property type="molecule type" value="Genomic_DNA"/>
</dbReference>
<dbReference type="AlphaFoldDB" id="A0A1C0TQZ1"/>
<feature type="signal peptide" evidence="1">
    <location>
        <begin position="1"/>
        <end position="21"/>
    </location>
</feature>
<dbReference type="GO" id="GO:0030288">
    <property type="term" value="C:outer membrane-bounded periplasmic space"/>
    <property type="evidence" value="ECO:0007669"/>
    <property type="project" value="TreeGrafter"/>
</dbReference>
<feature type="domain" description="Tail specific protease" evidence="2">
    <location>
        <begin position="391"/>
        <end position="560"/>
    </location>
</feature>
<dbReference type="Gene3D" id="3.90.226.10">
    <property type="entry name" value="2-enoyl-CoA Hydratase, Chain A, domain 1"/>
    <property type="match status" value="1"/>
</dbReference>
<evidence type="ECO:0000256" key="1">
    <source>
        <dbReference type="SAM" id="SignalP"/>
    </source>
</evidence>
<dbReference type="GO" id="GO:0004175">
    <property type="term" value="F:endopeptidase activity"/>
    <property type="evidence" value="ECO:0007669"/>
    <property type="project" value="TreeGrafter"/>
</dbReference>
<dbReference type="SUPFAM" id="SSF52096">
    <property type="entry name" value="ClpP/crotonase"/>
    <property type="match status" value="1"/>
</dbReference>
<name>A0A1C0TQZ1_9GAMM</name>
<dbReference type="GO" id="GO:0008236">
    <property type="term" value="F:serine-type peptidase activity"/>
    <property type="evidence" value="ECO:0007669"/>
    <property type="project" value="InterPro"/>
</dbReference>
<comment type="caution">
    <text evidence="3">The sequence shown here is derived from an EMBL/GenBank/DDBJ whole genome shotgun (WGS) entry which is preliminary data.</text>
</comment>
<dbReference type="RefSeq" id="WP_065790623.1">
    <property type="nucleotide sequence ID" value="NZ_MAUJ01000003.1"/>
</dbReference>
<evidence type="ECO:0000313" key="3">
    <source>
        <dbReference type="EMBL" id="OCQ21255.1"/>
    </source>
</evidence>
<dbReference type="PANTHER" id="PTHR32060:SF30">
    <property type="entry name" value="CARBOXY-TERMINAL PROCESSING PROTEASE CTPA"/>
    <property type="match status" value="1"/>
</dbReference>
<dbReference type="Pfam" id="PF03572">
    <property type="entry name" value="Peptidase_S41"/>
    <property type="match status" value="1"/>
</dbReference>
<accession>A0A1C0TQZ1</accession>
<sequence length="591" mass="66669">MNKKVKAILPALLINTAVVSASNDKLDDYPLDRIEAFSKISNIVEYYYPSDAVKNTDWEVFLKYGSHYIKNNPSQSFSSQLEHLFGEVAPHVTFNDYLTEPERLTSDSEVVGWLNYGYPGEEHHLYTRYISNINYGQLHTTPWLPQQQIYYTQLNGVYVRIPMLLTANMSAKDGVAFKSPDNISIPYSLENPFFCFSAMSKVWGVMEHFYQYFHHVPVDWKSELRPLLNVCLTQDGQKIGDVLKYSLTKLQDNHLIMYSTHIPSEFHGPDVSFEMVDDKPILVYKGDSVAGLEIGDELIAVDGRSIDTLIEEKIPYSLVSTHVAKSIILGSQILSKAQETDSVTIDIKNKDNQLSSIQLPTDKYIFNSFYNGVDRYIHASQPTYQVLENNIHYINLSKTTYEDIPGLIEKLKGASGIVADLRSYPDDSRVWVQFIDAIHDGISAGPVFNLRVSNHPDYEQRYVQSYDLSIRGSKKVLDMPVVVMSNKYSISHNELTLAHFQNANVPIVGEVTMGINGDVTNLYFSGGGPKMLRIRFTGAEARQADGSKLIGVGVQPDIQVSPTREDIINNVDAVKRAATQYVESLIQQSDR</sequence>
<proteinExistence type="predicted"/>
<evidence type="ECO:0000313" key="4">
    <source>
        <dbReference type="Proteomes" id="UP000093366"/>
    </source>
</evidence>
<gene>
    <name evidence="3" type="ORF">A7985_11550</name>
</gene>
<keyword evidence="1" id="KW-0732">Signal</keyword>
<dbReference type="InterPro" id="IPR005151">
    <property type="entry name" value="Tail-specific_protease"/>
</dbReference>
<feature type="chain" id="PRO_5008646231" description="Tail specific protease domain-containing protein" evidence="1">
    <location>
        <begin position="22"/>
        <end position="591"/>
    </location>
</feature>
<dbReference type="PANTHER" id="PTHR32060">
    <property type="entry name" value="TAIL-SPECIFIC PROTEASE"/>
    <property type="match status" value="1"/>
</dbReference>
<dbReference type="Proteomes" id="UP000093366">
    <property type="component" value="Unassembled WGS sequence"/>
</dbReference>
<dbReference type="GO" id="GO:0006508">
    <property type="term" value="P:proteolysis"/>
    <property type="evidence" value="ECO:0007669"/>
    <property type="project" value="InterPro"/>
</dbReference>
<dbReference type="OrthoDB" id="8365150at2"/>
<dbReference type="InterPro" id="IPR029045">
    <property type="entry name" value="ClpP/crotonase-like_dom_sf"/>
</dbReference>
<protein>
    <recommendedName>
        <fullName evidence="2">Tail specific protease domain-containing protein</fullName>
    </recommendedName>
</protein>
<organism evidence="3 4">
    <name type="scientific">Pseudoalteromonas luteoviolacea</name>
    <dbReference type="NCBI Taxonomy" id="43657"/>
    <lineage>
        <taxon>Bacteria</taxon>
        <taxon>Pseudomonadati</taxon>
        <taxon>Pseudomonadota</taxon>
        <taxon>Gammaproteobacteria</taxon>
        <taxon>Alteromonadales</taxon>
        <taxon>Pseudoalteromonadaceae</taxon>
        <taxon>Pseudoalteromonas</taxon>
    </lineage>
</organism>
<dbReference type="GO" id="GO:0007165">
    <property type="term" value="P:signal transduction"/>
    <property type="evidence" value="ECO:0007669"/>
    <property type="project" value="TreeGrafter"/>
</dbReference>
<evidence type="ECO:0000259" key="2">
    <source>
        <dbReference type="Pfam" id="PF03572"/>
    </source>
</evidence>